<gene>
    <name evidence="1" type="ORF">FB45DRAFT_1037809</name>
</gene>
<dbReference type="EMBL" id="JARKIF010000034">
    <property type="protein sequence ID" value="KAJ7610919.1"/>
    <property type="molecule type" value="Genomic_DNA"/>
</dbReference>
<keyword evidence="2" id="KW-1185">Reference proteome</keyword>
<proteinExistence type="predicted"/>
<name>A0AAD7B5T9_9AGAR</name>
<organism evidence="1 2">
    <name type="scientific">Roridomyces roridus</name>
    <dbReference type="NCBI Taxonomy" id="1738132"/>
    <lineage>
        <taxon>Eukaryota</taxon>
        <taxon>Fungi</taxon>
        <taxon>Dikarya</taxon>
        <taxon>Basidiomycota</taxon>
        <taxon>Agaricomycotina</taxon>
        <taxon>Agaricomycetes</taxon>
        <taxon>Agaricomycetidae</taxon>
        <taxon>Agaricales</taxon>
        <taxon>Marasmiineae</taxon>
        <taxon>Mycenaceae</taxon>
        <taxon>Roridomyces</taxon>
    </lineage>
</organism>
<dbReference type="AlphaFoldDB" id="A0AAD7B5T9"/>
<accession>A0AAD7B5T9</accession>
<reference evidence="1" key="1">
    <citation type="submission" date="2023-03" db="EMBL/GenBank/DDBJ databases">
        <title>Massive genome expansion in bonnet fungi (Mycena s.s.) driven by repeated elements and novel gene families across ecological guilds.</title>
        <authorList>
            <consortium name="Lawrence Berkeley National Laboratory"/>
            <person name="Harder C.B."/>
            <person name="Miyauchi S."/>
            <person name="Viragh M."/>
            <person name="Kuo A."/>
            <person name="Thoen E."/>
            <person name="Andreopoulos B."/>
            <person name="Lu D."/>
            <person name="Skrede I."/>
            <person name="Drula E."/>
            <person name="Henrissat B."/>
            <person name="Morin E."/>
            <person name="Kohler A."/>
            <person name="Barry K."/>
            <person name="LaButti K."/>
            <person name="Morin E."/>
            <person name="Salamov A."/>
            <person name="Lipzen A."/>
            <person name="Mereny Z."/>
            <person name="Hegedus B."/>
            <person name="Baldrian P."/>
            <person name="Stursova M."/>
            <person name="Weitz H."/>
            <person name="Taylor A."/>
            <person name="Grigoriev I.V."/>
            <person name="Nagy L.G."/>
            <person name="Martin F."/>
            <person name="Kauserud H."/>
        </authorList>
    </citation>
    <scope>NUCLEOTIDE SEQUENCE</scope>
    <source>
        <strain evidence="1">9284</strain>
    </source>
</reference>
<sequence length="311" mass="34948">MSKLLFTHSTEGDMRLTNYLAYQDSSDPANKHLYEMGEIILDHYRTVLSFLSTRTTTPPCLRLQTAFAAAVFCISEDELSNKGPDELARMRGLACNLFSPFTAPPLILYIGKERSPSLQSPPLTSVSSVLADDAEEFESWAEEWDAMTGPWPCQSGLKWQTEPLDRKNSFIFISGSYVIWPKRWTPPQLMAESHRLLRHLQVTLYRELVHASRSAVYGQLNSSRTIGDFGDIGRYAERLAFGGLVEMDMNDCEITLFTTDPVMPLGEGGYYLSEDQVDGLFGSDVRPINFTYLAAAKQHARMPDYVRSTGA</sequence>
<protein>
    <submittedName>
        <fullName evidence="1">Uncharacterized protein</fullName>
    </submittedName>
</protein>
<dbReference type="Proteomes" id="UP001221142">
    <property type="component" value="Unassembled WGS sequence"/>
</dbReference>
<evidence type="ECO:0000313" key="2">
    <source>
        <dbReference type="Proteomes" id="UP001221142"/>
    </source>
</evidence>
<comment type="caution">
    <text evidence="1">The sequence shown here is derived from an EMBL/GenBank/DDBJ whole genome shotgun (WGS) entry which is preliminary data.</text>
</comment>
<evidence type="ECO:0000313" key="1">
    <source>
        <dbReference type="EMBL" id="KAJ7610919.1"/>
    </source>
</evidence>